<keyword evidence="1" id="KW-0067">ATP-binding</keyword>
<evidence type="ECO:0000313" key="1">
    <source>
        <dbReference type="EMBL" id="MCM5680892.1"/>
    </source>
</evidence>
<accession>A0ABT0YQ68</accession>
<sequence>AALQVADHAYVLETGQIALHGPAAQLATDPRVVETYLGARR</sequence>
<dbReference type="EMBL" id="JAMKFE010000015">
    <property type="protein sequence ID" value="MCM5681898.1"/>
    <property type="molecule type" value="Genomic_DNA"/>
</dbReference>
<keyword evidence="1" id="KW-0547">Nucleotide-binding</keyword>
<dbReference type="EMBL" id="JAMKFE010000009">
    <property type="protein sequence ID" value="MCM5680892.1"/>
    <property type="molecule type" value="Genomic_DNA"/>
</dbReference>
<keyword evidence="3" id="KW-1185">Reference proteome</keyword>
<name>A0ABT0YQ68_9BURK</name>
<dbReference type="Proteomes" id="UP001165541">
    <property type="component" value="Unassembled WGS sequence"/>
</dbReference>
<evidence type="ECO:0000313" key="3">
    <source>
        <dbReference type="Proteomes" id="UP001165541"/>
    </source>
</evidence>
<feature type="non-terminal residue" evidence="1">
    <location>
        <position position="1"/>
    </location>
</feature>
<comment type="caution">
    <text evidence="1">The sequence shown here is derived from an EMBL/GenBank/DDBJ whole genome shotgun (WGS) entry which is preliminary data.</text>
</comment>
<evidence type="ECO:0000313" key="2">
    <source>
        <dbReference type="EMBL" id="MCM5681898.1"/>
    </source>
</evidence>
<protein>
    <submittedName>
        <fullName evidence="1">ABC transporter ATP-binding protein</fullName>
    </submittedName>
</protein>
<reference evidence="1" key="1">
    <citation type="submission" date="2022-05" db="EMBL/GenBank/DDBJ databases">
        <title>Schlegelella sp. nov., isolated from mangrove soil.</title>
        <authorList>
            <person name="Liu Y."/>
            <person name="Ge X."/>
            <person name="Liu W."/>
        </authorList>
    </citation>
    <scope>NUCLEOTIDE SEQUENCE</scope>
    <source>
        <strain evidence="1">S2-27</strain>
    </source>
</reference>
<dbReference type="GO" id="GO:0005524">
    <property type="term" value="F:ATP binding"/>
    <property type="evidence" value="ECO:0007669"/>
    <property type="project" value="UniProtKB-KW"/>
</dbReference>
<gene>
    <name evidence="1" type="ORF">M8A51_15305</name>
    <name evidence="2" type="ORF">M8A51_20410</name>
</gene>
<proteinExistence type="predicted"/>
<organism evidence="1 3">
    <name type="scientific">Caldimonas mangrovi</name>
    <dbReference type="NCBI Taxonomy" id="2944811"/>
    <lineage>
        <taxon>Bacteria</taxon>
        <taxon>Pseudomonadati</taxon>
        <taxon>Pseudomonadota</taxon>
        <taxon>Betaproteobacteria</taxon>
        <taxon>Burkholderiales</taxon>
        <taxon>Sphaerotilaceae</taxon>
        <taxon>Caldimonas</taxon>
    </lineage>
</organism>